<evidence type="ECO:0000313" key="2">
    <source>
        <dbReference type="Proteomes" id="UP001203004"/>
    </source>
</evidence>
<dbReference type="RefSeq" id="WP_249102264.1">
    <property type="nucleotide sequence ID" value="NZ_JAMAST010000016.1"/>
</dbReference>
<name>A0ABT0MC99_9BACL</name>
<organism evidence="1 2">
    <name type="scientific">Sporolactobacillus mangiferae</name>
    <dbReference type="NCBI Taxonomy" id="2940498"/>
    <lineage>
        <taxon>Bacteria</taxon>
        <taxon>Bacillati</taxon>
        <taxon>Bacillota</taxon>
        <taxon>Bacilli</taxon>
        <taxon>Bacillales</taxon>
        <taxon>Sporolactobacillaceae</taxon>
        <taxon>Sporolactobacillus</taxon>
    </lineage>
</organism>
<comment type="caution">
    <text evidence="1">The sequence shown here is derived from an EMBL/GenBank/DDBJ whole genome shotgun (WGS) entry which is preliminary data.</text>
</comment>
<protein>
    <submittedName>
        <fullName evidence="1">Glycosyltransferase</fullName>
    </submittedName>
</protein>
<gene>
    <name evidence="1" type="ORF">M3N64_11265</name>
</gene>
<dbReference type="SUPFAM" id="SSF48208">
    <property type="entry name" value="Six-hairpin glycosidases"/>
    <property type="match status" value="1"/>
</dbReference>
<sequence length="374" mass="42471">MPEYKMQMTHLERMTDDTGLIEHALGNIPRRSEGYTTDDNARALWLVSEWQQIDDRDSVIRRLRRLSDIYLSFLQYAQQPDGHFHNNYAYDRTPEEELPSDDCLGRSLWALGCACLNLPHRDSRFAAALLFQKAFGAAPKMTFPRGIAYALATASHMLNRSNDLTELPEFCDFIRREAPELIEESEARLLSLFETNSEKGWQWFEPMMTYGNGVLPWALFRSFQVTGNSDALLIAGESLDFLIDKMTSERGNIRPIGNHGWCTAARCSQWAQQPVEVMALALASEQAIQLLNRPEKYLAVLEKCRSWFYGGNDLHECMADAEEGGCRDGLEAGGASRNQGAESTLSYLMTELIYRRVINTNTSGRTAFFANQEF</sequence>
<reference evidence="1 2" key="1">
    <citation type="submission" date="2022-05" db="EMBL/GenBank/DDBJ databases">
        <title>Sporolactobacillus sp nov CPB3-1, isolated from tree bark (Mangifera indica L.).</title>
        <authorList>
            <person name="Phuengjayaem S."/>
            <person name="Tanasupawat S."/>
        </authorList>
    </citation>
    <scope>NUCLEOTIDE SEQUENCE [LARGE SCALE GENOMIC DNA]</scope>
    <source>
        <strain evidence="1 2">CPB3-1</strain>
    </source>
</reference>
<dbReference type="InterPro" id="IPR008928">
    <property type="entry name" value="6-hairpin_glycosidase_sf"/>
</dbReference>
<accession>A0ABT0MC99</accession>
<keyword evidence="2" id="KW-1185">Reference proteome</keyword>
<evidence type="ECO:0000313" key="1">
    <source>
        <dbReference type="EMBL" id="MCL1632497.1"/>
    </source>
</evidence>
<dbReference type="Proteomes" id="UP001203004">
    <property type="component" value="Unassembled WGS sequence"/>
</dbReference>
<dbReference type="EMBL" id="JAMAST010000016">
    <property type="protein sequence ID" value="MCL1632497.1"/>
    <property type="molecule type" value="Genomic_DNA"/>
</dbReference>
<proteinExistence type="predicted"/>